<keyword evidence="5" id="KW-1185">Reference proteome</keyword>
<evidence type="ECO:0000256" key="1">
    <source>
        <dbReference type="ARBA" id="ARBA00010577"/>
    </source>
</evidence>
<dbReference type="KEGG" id="palr:HGI30_12395"/>
<keyword evidence="2" id="KW-1005">Bacterial flagellum biogenesis</keyword>
<protein>
    <submittedName>
        <fullName evidence="4">Flagellar hook capping protein</fullName>
    </submittedName>
</protein>
<dbReference type="Pfam" id="PF03963">
    <property type="entry name" value="FlgD"/>
    <property type="match status" value="1"/>
</dbReference>
<accession>A0A6H2GXX2</accession>
<evidence type="ECO:0000313" key="5">
    <source>
        <dbReference type="Proteomes" id="UP000502136"/>
    </source>
</evidence>
<organism evidence="4 5">
    <name type="scientific">Paenibacillus albicereus</name>
    <dbReference type="NCBI Taxonomy" id="2726185"/>
    <lineage>
        <taxon>Bacteria</taxon>
        <taxon>Bacillati</taxon>
        <taxon>Bacillota</taxon>
        <taxon>Bacilli</taxon>
        <taxon>Bacillales</taxon>
        <taxon>Paenibacillaceae</taxon>
        <taxon>Paenibacillus</taxon>
    </lineage>
</organism>
<dbReference type="InterPro" id="IPR005648">
    <property type="entry name" value="FlgD"/>
</dbReference>
<dbReference type="RefSeq" id="WP_168907848.1">
    <property type="nucleotide sequence ID" value="NZ_CP051428.1"/>
</dbReference>
<sequence>MAQGSVNAIYPYISQKNASAAATSMDNSTMGKDAFLQLLVAQLKYQDPLKPADNTTYIAQLAQFSSVEQLSNISGQLNLQGQNLGLTSDLIGRTVQWDVYDAAGKLVTESGIVESIILKDGMQYIISAGSSIPLDAVKQVDGAEAEAEPDGSETEPAAADSAEA</sequence>
<proteinExistence type="inferred from homology"/>
<comment type="similarity">
    <text evidence="1">Belongs to the FlgD family.</text>
</comment>
<keyword evidence="4" id="KW-0282">Flagellum</keyword>
<evidence type="ECO:0000256" key="3">
    <source>
        <dbReference type="SAM" id="MobiDB-lite"/>
    </source>
</evidence>
<evidence type="ECO:0000256" key="2">
    <source>
        <dbReference type="ARBA" id="ARBA00022795"/>
    </source>
</evidence>
<dbReference type="Proteomes" id="UP000502136">
    <property type="component" value="Chromosome"/>
</dbReference>
<keyword evidence="4" id="KW-0966">Cell projection</keyword>
<name>A0A6H2GXX2_9BACL</name>
<feature type="compositionally biased region" description="Acidic residues" evidence="3">
    <location>
        <begin position="143"/>
        <end position="153"/>
    </location>
</feature>
<feature type="region of interest" description="Disordered" evidence="3">
    <location>
        <begin position="140"/>
        <end position="164"/>
    </location>
</feature>
<reference evidence="4 5" key="1">
    <citation type="submission" date="2020-04" db="EMBL/GenBank/DDBJ databases">
        <title>Novel Paenibacillus strain UniB2 isolated from commercial digestive syrup.</title>
        <authorList>
            <person name="Thorat V."/>
            <person name="Kirdat K."/>
            <person name="Tiwarekar B."/>
            <person name="Yadav A."/>
        </authorList>
    </citation>
    <scope>NUCLEOTIDE SEQUENCE [LARGE SCALE GENOMIC DNA]</scope>
    <source>
        <strain evidence="4 5">UniB2</strain>
    </source>
</reference>
<evidence type="ECO:0000313" key="4">
    <source>
        <dbReference type="EMBL" id="QJC52283.1"/>
    </source>
</evidence>
<dbReference type="AlphaFoldDB" id="A0A6H2GXX2"/>
<dbReference type="GO" id="GO:0044781">
    <property type="term" value="P:bacterial-type flagellum organization"/>
    <property type="evidence" value="ECO:0007669"/>
    <property type="project" value="UniProtKB-KW"/>
</dbReference>
<dbReference type="EMBL" id="CP051428">
    <property type="protein sequence ID" value="QJC52283.1"/>
    <property type="molecule type" value="Genomic_DNA"/>
</dbReference>
<keyword evidence="4" id="KW-0969">Cilium</keyword>
<gene>
    <name evidence="4" type="ORF">HGI30_12395</name>
</gene>